<feature type="region of interest" description="Disordered" evidence="1">
    <location>
        <begin position="129"/>
        <end position="148"/>
    </location>
</feature>
<protein>
    <submittedName>
        <fullName evidence="2">Uncharacterized protein</fullName>
    </submittedName>
</protein>
<dbReference type="EnsemblMetazoa" id="ENSAATROPT015734">
    <property type="protein sequence ID" value="ENSAATROPP013903"/>
    <property type="gene ID" value="ENSAATROPG012855"/>
</dbReference>
<evidence type="ECO:0000313" key="2">
    <source>
        <dbReference type="EnsemblMetazoa" id="ENSAATROPP013903"/>
    </source>
</evidence>
<sequence length="190" mass="20710">MVSLVNSVRGLACRNTPLLRCMVLRSVSSTATAARRDQCNQKFLTAAAGAPNSALLSPFEPNVWTWQRSFVSKPSVDDIKQRVLKVVGAYDKISSDKVRVSDLIGLVFFFSSSSPTLLCSLAKRSMATRDSPKVQRKGTPYTSADQRTCPAGAQAVRQSKPRKAFFGIALYQRSWTGFTGPRRSDNGNGG</sequence>
<dbReference type="AlphaFoldDB" id="A0AAG5DTE2"/>
<dbReference type="Proteomes" id="UP000075880">
    <property type="component" value="Unassembled WGS sequence"/>
</dbReference>
<reference evidence="2" key="1">
    <citation type="submission" date="2024-04" db="UniProtKB">
        <authorList>
            <consortium name="EnsemblMetazoa"/>
        </authorList>
    </citation>
    <scope>IDENTIFICATION</scope>
    <source>
        <strain evidence="2">EBRO</strain>
    </source>
</reference>
<evidence type="ECO:0000313" key="3">
    <source>
        <dbReference type="Proteomes" id="UP000075880"/>
    </source>
</evidence>
<keyword evidence="3" id="KW-1185">Reference proteome</keyword>
<name>A0AAG5DTE2_ANOAO</name>
<proteinExistence type="predicted"/>
<organism evidence="2 3">
    <name type="scientific">Anopheles atroparvus</name>
    <name type="common">European mosquito</name>
    <dbReference type="NCBI Taxonomy" id="41427"/>
    <lineage>
        <taxon>Eukaryota</taxon>
        <taxon>Metazoa</taxon>
        <taxon>Ecdysozoa</taxon>
        <taxon>Arthropoda</taxon>
        <taxon>Hexapoda</taxon>
        <taxon>Insecta</taxon>
        <taxon>Pterygota</taxon>
        <taxon>Neoptera</taxon>
        <taxon>Endopterygota</taxon>
        <taxon>Diptera</taxon>
        <taxon>Nematocera</taxon>
        <taxon>Culicoidea</taxon>
        <taxon>Culicidae</taxon>
        <taxon>Anophelinae</taxon>
        <taxon>Anopheles</taxon>
    </lineage>
</organism>
<accession>A0AAG5DTE2</accession>
<evidence type="ECO:0000256" key="1">
    <source>
        <dbReference type="SAM" id="MobiDB-lite"/>
    </source>
</evidence>